<keyword evidence="1" id="KW-0560">Oxidoreductase</keyword>
<evidence type="ECO:0000313" key="3">
    <source>
        <dbReference type="EMBL" id="APA99075.1"/>
    </source>
</evidence>
<dbReference type="NCBIfam" id="TIGR03666">
    <property type="entry name" value="Rv2061_F420"/>
    <property type="match status" value="1"/>
</dbReference>
<dbReference type="InterPro" id="IPR052019">
    <property type="entry name" value="F420H2_bilvrd_red/Heme_oxyg"/>
</dbReference>
<feature type="domain" description="Pyridoxamine 5'-phosphate oxidase N-terminal" evidence="2">
    <location>
        <begin position="8"/>
        <end position="100"/>
    </location>
</feature>
<name>A0ABC8AXA5_9NOCA</name>
<evidence type="ECO:0000256" key="1">
    <source>
        <dbReference type="ARBA" id="ARBA00023002"/>
    </source>
</evidence>
<organism evidence="3 4">
    <name type="scientific">Nocardia seriolae</name>
    <dbReference type="NCBI Taxonomy" id="37332"/>
    <lineage>
        <taxon>Bacteria</taxon>
        <taxon>Bacillati</taxon>
        <taxon>Actinomycetota</taxon>
        <taxon>Actinomycetes</taxon>
        <taxon>Mycobacteriales</taxon>
        <taxon>Nocardiaceae</taxon>
        <taxon>Nocardia</taxon>
    </lineage>
</organism>
<dbReference type="RefSeq" id="WP_071344223.1">
    <property type="nucleotide sequence ID" value="NZ_CP017839.1"/>
</dbReference>
<reference evidence="3 4" key="1">
    <citation type="submission" date="2016-10" db="EMBL/GenBank/DDBJ databases">
        <title>Genome sequence of Nocardia seriolae strain EM150506, isolated from Anguila japonica.</title>
        <authorList>
            <person name="Han H.-J."/>
        </authorList>
    </citation>
    <scope>NUCLEOTIDE SEQUENCE [LARGE SCALE GENOMIC DNA]</scope>
    <source>
        <strain evidence="3 4">EM150506</strain>
    </source>
</reference>
<protein>
    <recommendedName>
        <fullName evidence="2">Pyridoxamine 5'-phosphate oxidase N-terminal domain-containing protein</fullName>
    </recommendedName>
</protein>
<proteinExistence type="predicted"/>
<dbReference type="EMBL" id="CP017839">
    <property type="protein sequence ID" value="APA99075.1"/>
    <property type="molecule type" value="Genomic_DNA"/>
</dbReference>
<evidence type="ECO:0000313" key="4">
    <source>
        <dbReference type="Proteomes" id="UP000180166"/>
    </source>
</evidence>
<dbReference type="Gene3D" id="2.30.110.10">
    <property type="entry name" value="Electron Transport, Fmn-binding Protein, Chain A"/>
    <property type="match status" value="1"/>
</dbReference>
<dbReference type="SUPFAM" id="SSF50475">
    <property type="entry name" value="FMN-binding split barrel"/>
    <property type="match status" value="1"/>
</dbReference>
<dbReference type="GO" id="GO:0016491">
    <property type="term" value="F:oxidoreductase activity"/>
    <property type="evidence" value="ECO:0007669"/>
    <property type="project" value="UniProtKB-KW"/>
</dbReference>
<dbReference type="KEGG" id="nsr:NS506_05029"/>
<dbReference type="PANTHER" id="PTHR35176:SF11">
    <property type="entry name" value="PYRIDOXAMINE 5'-PHOSPHATE OXIDASE FAMILY PROTEIN"/>
    <property type="match status" value="1"/>
</dbReference>
<evidence type="ECO:0000259" key="2">
    <source>
        <dbReference type="Pfam" id="PF01243"/>
    </source>
</evidence>
<sequence>MDNTFEPLGKANYVQLTTFKKDGTAVGTPVWAVLDNGRLYVWTVSDSWKVKRVRRNPECTVQPCDFRGKTHGDIVKGSATVLDAAGSERVRDLIKRRYGIMGWVSITLSKVRRGDTGTIGLEIVPA</sequence>
<dbReference type="PANTHER" id="PTHR35176">
    <property type="entry name" value="HEME OXYGENASE HI_0854-RELATED"/>
    <property type="match status" value="1"/>
</dbReference>
<dbReference type="InterPro" id="IPR012349">
    <property type="entry name" value="Split_barrel_FMN-bd"/>
</dbReference>
<dbReference type="InterPro" id="IPR011576">
    <property type="entry name" value="Pyridox_Oxase_N"/>
</dbReference>
<dbReference type="Proteomes" id="UP000180166">
    <property type="component" value="Chromosome"/>
</dbReference>
<dbReference type="Pfam" id="PF01243">
    <property type="entry name" value="PNPOx_N"/>
    <property type="match status" value="1"/>
</dbReference>
<accession>A0ABC8AXA5</accession>
<dbReference type="InterPro" id="IPR019965">
    <property type="entry name" value="PPOX_F420-dep_Rv2061_put"/>
</dbReference>
<dbReference type="AlphaFoldDB" id="A0ABC8AXA5"/>
<gene>
    <name evidence="3" type="ORF">NS506_05029</name>
</gene>